<keyword evidence="5" id="KW-0472">Membrane</keyword>
<keyword evidence="5" id="KW-1133">Transmembrane helix</keyword>
<dbReference type="Proteomes" id="UP000481327">
    <property type="component" value="Unassembled WGS sequence"/>
</dbReference>
<comment type="similarity">
    <text evidence="1 3">Belongs to the short-chain dehydrogenases/reductases (SDR) family.</text>
</comment>
<sequence>MSINLKSLAQQRIIITGATSGIGLAIAEAASAAGARIMLAARNEAALADIRDRLEAAGGDVAILAIDVADPDYAERLAAATLARFGGFDTWVNDAAAATYGTLAQTPIADQRRVFDVGYWGTVNGALTALSHLRLKGGAIINIGSVLSERAMILQGPYSAMKHAVKGFTDALRSEVIRDGLPVSVTLIKPSAMHTPYPEHARNRMPKPAQLPQLIYDPRLVARAVLFAAHTPRRELTVGGFGAGAAVGDLVAPGLLDRAMAAFGTSAQQTDKAPPPGTNDNLYEPRKDGAVESQQPQHVRRQSLWLEAQMHPLGALGIAGAGLGLLAAGLAGARRLR</sequence>
<dbReference type="GO" id="GO:0016491">
    <property type="term" value="F:oxidoreductase activity"/>
    <property type="evidence" value="ECO:0007669"/>
    <property type="project" value="UniProtKB-KW"/>
</dbReference>
<proteinExistence type="inferred from homology"/>
<dbReference type="EMBL" id="WIOL01000001">
    <property type="protein sequence ID" value="MQT15769.1"/>
    <property type="molecule type" value="Genomic_DNA"/>
</dbReference>
<evidence type="ECO:0000256" key="3">
    <source>
        <dbReference type="RuleBase" id="RU000363"/>
    </source>
</evidence>
<evidence type="ECO:0000256" key="4">
    <source>
        <dbReference type="SAM" id="MobiDB-lite"/>
    </source>
</evidence>
<dbReference type="GO" id="GO:0016020">
    <property type="term" value="C:membrane"/>
    <property type="evidence" value="ECO:0007669"/>
    <property type="project" value="TreeGrafter"/>
</dbReference>
<feature type="transmembrane region" description="Helical" evidence="5">
    <location>
        <begin position="313"/>
        <end position="333"/>
    </location>
</feature>
<evidence type="ECO:0000256" key="1">
    <source>
        <dbReference type="ARBA" id="ARBA00006484"/>
    </source>
</evidence>
<feature type="region of interest" description="Disordered" evidence="4">
    <location>
        <begin position="265"/>
        <end position="297"/>
    </location>
</feature>
<dbReference type="PANTHER" id="PTHR44196:SF1">
    <property type="entry name" value="DEHYDROGENASE_REDUCTASE SDR FAMILY MEMBER 7B"/>
    <property type="match status" value="1"/>
</dbReference>
<dbReference type="NCBIfam" id="NF005495">
    <property type="entry name" value="PRK07109.1"/>
    <property type="match status" value="1"/>
</dbReference>
<keyword evidence="2" id="KW-0560">Oxidoreductase</keyword>
<evidence type="ECO:0000313" key="7">
    <source>
        <dbReference type="Proteomes" id="UP000481327"/>
    </source>
</evidence>
<comment type="caution">
    <text evidence="6">The sequence shown here is derived from an EMBL/GenBank/DDBJ whole genome shotgun (WGS) entry which is preliminary data.</text>
</comment>
<dbReference type="InterPro" id="IPR002347">
    <property type="entry name" value="SDR_fam"/>
</dbReference>
<accession>A0A7C9GSV9</accession>
<gene>
    <name evidence="6" type="ORF">F3168_00630</name>
</gene>
<dbReference type="OrthoDB" id="9781689at2"/>
<evidence type="ECO:0000256" key="2">
    <source>
        <dbReference type="ARBA" id="ARBA00023002"/>
    </source>
</evidence>
<protein>
    <submittedName>
        <fullName evidence="6">SDR family NAD(P)-dependent oxidoreductase</fullName>
    </submittedName>
</protein>
<reference evidence="6 7" key="1">
    <citation type="submission" date="2019-09" db="EMBL/GenBank/DDBJ databases">
        <title>Polymorphobacter sp. isolated from a lake in China.</title>
        <authorList>
            <person name="Liu Z."/>
        </authorList>
    </citation>
    <scope>NUCLEOTIDE SEQUENCE [LARGE SCALE GENOMIC DNA]</scope>
    <source>
        <strain evidence="6 7">D40P</strain>
    </source>
</reference>
<dbReference type="Pfam" id="PF00106">
    <property type="entry name" value="adh_short"/>
    <property type="match status" value="1"/>
</dbReference>
<keyword evidence="5" id="KW-0812">Transmembrane</keyword>
<dbReference type="PRINTS" id="PR00081">
    <property type="entry name" value="GDHRDH"/>
</dbReference>
<keyword evidence="7" id="KW-1185">Reference proteome</keyword>
<evidence type="ECO:0000256" key="5">
    <source>
        <dbReference type="SAM" id="Phobius"/>
    </source>
</evidence>
<dbReference type="PRINTS" id="PR00080">
    <property type="entry name" value="SDRFAMILY"/>
</dbReference>
<dbReference type="AlphaFoldDB" id="A0A7C9GSV9"/>
<dbReference type="PANTHER" id="PTHR44196">
    <property type="entry name" value="DEHYDROGENASE/REDUCTASE SDR FAMILY MEMBER 7B"/>
    <property type="match status" value="1"/>
</dbReference>
<evidence type="ECO:0000313" key="6">
    <source>
        <dbReference type="EMBL" id="MQT15769.1"/>
    </source>
</evidence>
<dbReference type="RefSeq" id="WP_152576238.1">
    <property type="nucleotide sequence ID" value="NZ_JAATJI010000001.1"/>
</dbReference>
<dbReference type="Gene3D" id="3.40.50.720">
    <property type="entry name" value="NAD(P)-binding Rossmann-like Domain"/>
    <property type="match status" value="1"/>
</dbReference>
<dbReference type="InterPro" id="IPR036291">
    <property type="entry name" value="NAD(P)-bd_dom_sf"/>
</dbReference>
<name>A0A7C9GSV9_9SPHN</name>
<dbReference type="SUPFAM" id="SSF51735">
    <property type="entry name" value="NAD(P)-binding Rossmann-fold domains"/>
    <property type="match status" value="1"/>
</dbReference>
<organism evidence="6 7">
    <name type="scientific">Sandarakinorhabdus fusca</name>
    <dbReference type="NCBI Taxonomy" id="1439888"/>
    <lineage>
        <taxon>Bacteria</taxon>
        <taxon>Pseudomonadati</taxon>
        <taxon>Pseudomonadota</taxon>
        <taxon>Alphaproteobacteria</taxon>
        <taxon>Sphingomonadales</taxon>
        <taxon>Sphingosinicellaceae</taxon>
        <taxon>Sandarakinorhabdus</taxon>
    </lineage>
</organism>